<name>A0A7M7KD91_VARDE</name>
<dbReference type="InterPro" id="IPR000169">
    <property type="entry name" value="Pept_cys_AS"/>
</dbReference>
<dbReference type="PROSITE" id="PS00139">
    <property type="entry name" value="THIOL_PROTEASE_CYS"/>
    <property type="match status" value="1"/>
</dbReference>
<dbReference type="GO" id="GO:0008234">
    <property type="term" value="F:cysteine-type peptidase activity"/>
    <property type="evidence" value="ECO:0007669"/>
    <property type="project" value="UniProtKB-KW"/>
</dbReference>
<dbReference type="GeneID" id="111251602"/>
<dbReference type="InterPro" id="IPR000668">
    <property type="entry name" value="Peptidase_C1A_C"/>
</dbReference>
<accession>A0A7M7KD91</accession>
<evidence type="ECO:0000259" key="6">
    <source>
        <dbReference type="SMART" id="SM00645"/>
    </source>
</evidence>
<feature type="domain" description="Peptidase C1A papain C-terminal" evidence="6">
    <location>
        <begin position="127"/>
        <end position="342"/>
    </location>
</feature>
<dbReference type="Pfam" id="PF00112">
    <property type="entry name" value="Peptidase_C1"/>
    <property type="match status" value="1"/>
</dbReference>
<keyword evidence="4" id="KW-0788">Thiol protease</keyword>
<dbReference type="GO" id="GO:0006508">
    <property type="term" value="P:proteolysis"/>
    <property type="evidence" value="ECO:0007669"/>
    <property type="project" value="UniProtKB-KW"/>
</dbReference>
<dbReference type="RefSeq" id="XP_022664037.1">
    <property type="nucleotide sequence ID" value="XM_022808302.1"/>
</dbReference>
<dbReference type="SUPFAM" id="SSF54001">
    <property type="entry name" value="Cysteine proteinases"/>
    <property type="match status" value="1"/>
</dbReference>
<dbReference type="PRINTS" id="PR00705">
    <property type="entry name" value="PAPAIN"/>
</dbReference>
<keyword evidence="5" id="KW-0732">Signal</keyword>
<dbReference type="InterPro" id="IPR039417">
    <property type="entry name" value="Peptidase_C1A_papain-like"/>
</dbReference>
<feature type="signal peptide" evidence="5">
    <location>
        <begin position="1"/>
        <end position="18"/>
    </location>
</feature>
<dbReference type="OrthoDB" id="387093at2759"/>
<keyword evidence="2" id="KW-0645">Protease</keyword>
<evidence type="ECO:0000256" key="2">
    <source>
        <dbReference type="ARBA" id="ARBA00022670"/>
    </source>
</evidence>
<dbReference type="InterPro" id="IPR013128">
    <property type="entry name" value="Peptidase_C1A"/>
</dbReference>
<evidence type="ECO:0000256" key="1">
    <source>
        <dbReference type="ARBA" id="ARBA00008455"/>
    </source>
</evidence>
<dbReference type="KEGG" id="vde:111251602"/>
<dbReference type="Proteomes" id="UP000594260">
    <property type="component" value="Unplaced"/>
</dbReference>
<sequence>MWFMSSAVLALSTSIILTASNGQADLKNLKENFNEELKIAKRYLCKELAFTSGNQRQSLCYERHLRFNQLNAMIRSNNASPNSSVALRFYPESLLSGEEFQRMRTGYIPQKITRVIPFRKRPTKRTAEEYLNYAEQGLVTPVKNQKECGACYAFTALSVLGSAFLRKFGKTTDFSEQQGIDCTFSRYDVRMNRGCHGGHPYYVLLYAKTKQFVSQTNYRYHNRLQHCNIVEKAQTVSLRAGVVESDGSDEALMQILRKMGPVSVAISVGDSDFKHYGGGIITQCGTVPDHAVVLVGYRVSDDAEGSYWIIKNSWGTKWGENGFARIRMGACNISEDRPVAVILK</sequence>
<dbReference type="EnsemblMetazoa" id="XM_022808302">
    <property type="protein sequence ID" value="XP_022664037"/>
    <property type="gene ID" value="LOC111251602"/>
</dbReference>
<dbReference type="CDD" id="cd02248">
    <property type="entry name" value="Peptidase_C1A"/>
    <property type="match status" value="1"/>
</dbReference>
<dbReference type="SMART" id="SM00645">
    <property type="entry name" value="Pept_C1"/>
    <property type="match status" value="1"/>
</dbReference>
<organism evidence="7 8">
    <name type="scientific">Varroa destructor</name>
    <name type="common">Honeybee mite</name>
    <dbReference type="NCBI Taxonomy" id="109461"/>
    <lineage>
        <taxon>Eukaryota</taxon>
        <taxon>Metazoa</taxon>
        <taxon>Ecdysozoa</taxon>
        <taxon>Arthropoda</taxon>
        <taxon>Chelicerata</taxon>
        <taxon>Arachnida</taxon>
        <taxon>Acari</taxon>
        <taxon>Parasitiformes</taxon>
        <taxon>Mesostigmata</taxon>
        <taxon>Gamasina</taxon>
        <taxon>Dermanyssoidea</taxon>
        <taxon>Varroidae</taxon>
        <taxon>Varroa</taxon>
    </lineage>
</organism>
<comment type="similarity">
    <text evidence="1">Belongs to the peptidase C1 family.</text>
</comment>
<dbReference type="Gene3D" id="3.90.70.10">
    <property type="entry name" value="Cysteine proteinases"/>
    <property type="match status" value="1"/>
</dbReference>
<dbReference type="PANTHER" id="PTHR12411">
    <property type="entry name" value="CYSTEINE PROTEASE FAMILY C1-RELATED"/>
    <property type="match status" value="1"/>
</dbReference>
<proteinExistence type="inferred from homology"/>
<evidence type="ECO:0000256" key="3">
    <source>
        <dbReference type="ARBA" id="ARBA00022801"/>
    </source>
</evidence>
<evidence type="ECO:0000256" key="4">
    <source>
        <dbReference type="ARBA" id="ARBA00022807"/>
    </source>
</evidence>
<dbReference type="InterPro" id="IPR038765">
    <property type="entry name" value="Papain-like_cys_pep_sf"/>
</dbReference>
<feature type="chain" id="PRO_5029500781" description="Peptidase C1A papain C-terminal domain-containing protein" evidence="5">
    <location>
        <begin position="19"/>
        <end position="344"/>
    </location>
</feature>
<keyword evidence="8" id="KW-1185">Reference proteome</keyword>
<evidence type="ECO:0000313" key="7">
    <source>
        <dbReference type="EnsemblMetazoa" id="XP_022664037"/>
    </source>
</evidence>
<dbReference type="AlphaFoldDB" id="A0A7M7KD91"/>
<reference evidence="7" key="1">
    <citation type="submission" date="2021-01" db="UniProtKB">
        <authorList>
            <consortium name="EnsemblMetazoa"/>
        </authorList>
    </citation>
    <scope>IDENTIFICATION</scope>
</reference>
<protein>
    <recommendedName>
        <fullName evidence="6">Peptidase C1A papain C-terminal domain-containing protein</fullName>
    </recommendedName>
</protein>
<keyword evidence="3" id="KW-0378">Hydrolase</keyword>
<evidence type="ECO:0000256" key="5">
    <source>
        <dbReference type="SAM" id="SignalP"/>
    </source>
</evidence>
<evidence type="ECO:0000313" key="8">
    <source>
        <dbReference type="Proteomes" id="UP000594260"/>
    </source>
</evidence>
<dbReference type="InParanoid" id="A0A7M7KD91"/>